<dbReference type="PRINTS" id="PR00169">
    <property type="entry name" value="KCHANNEL"/>
</dbReference>
<dbReference type="InterPro" id="IPR028325">
    <property type="entry name" value="VG_K_chnl"/>
</dbReference>
<name>A0A6S6UEZ0_9BACT</name>
<gene>
    <name evidence="14" type="ORF">HELGO_WM57479</name>
</gene>
<keyword evidence="10 12" id="KW-0472">Membrane</keyword>
<evidence type="ECO:0000256" key="10">
    <source>
        <dbReference type="ARBA" id="ARBA00023136"/>
    </source>
</evidence>
<evidence type="ECO:0000256" key="2">
    <source>
        <dbReference type="ARBA" id="ARBA00022448"/>
    </source>
</evidence>
<sequence>MPKERRLREHIYHFIDNEEEQSFGSQSFELFITGLILLSIVSIVLESFEDLRLQYGYCFNLFENLTLAIFTVEYILRISTADFKYKDLDSWPAAAWRLMTSGSGIVDLIAIAPIFFHFASFFGFREFARGDFRFIRILKITRLLRIFKMNSFTNSITVVADVFSEKRHDLGITLFVTFVLLLVSSTLMWYVEGPVQPELFPNILASFWWAIATLTTVGYGDVFPITALGKFLSGLIALLGIGLVALPAGILSSAFIEKLEDGTIKEEEVENYIPKGNLPQAQFQKINTKKPEDASKVLEDFNLLTNLSSESNAEENSCSQHFGKAFVYCPYCGEKLGSDGNHKHA</sequence>
<keyword evidence="4 12" id="KW-0812">Transmembrane</keyword>
<dbReference type="AlphaFoldDB" id="A0A6S6UEZ0"/>
<feature type="transmembrane region" description="Helical" evidence="12">
    <location>
        <begin position="203"/>
        <end position="225"/>
    </location>
</feature>
<keyword evidence="3" id="KW-0633">Potassium transport</keyword>
<reference evidence="14" key="1">
    <citation type="submission" date="2020-01" db="EMBL/GenBank/DDBJ databases">
        <authorList>
            <person name="Meier V. D."/>
            <person name="Meier V D."/>
        </authorList>
    </citation>
    <scope>NUCLEOTIDE SEQUENCE</scope>
    <source>
        <strain evidence="14">HLG_WM_MAG_10</strain>
    </source>
</reference>
<protein>
    <submittedName>
        <fullName evidence="14">Potassium voltage-gated channel subfamily KQT possible potassium channel, VIC family</fullName>
    </submittedName>
</protein>
<evidence type="ECO:0000256" key="7">
    <source>
        <dbReference type="ARBA" id="ARBA00022958"/>
    </source>
</evidence>
<dbReference type="Gene3D" id="1.20.120.350">
    <property type="entry name" value="Voltage-gated potassium channels. Chain C"/>
    <property type="match status" value="1"/>
</dbReference>
<dbReference type="PANTHER" id="PTHR11537:SF254">
    <property type="entry name" value="POTASSIUM VOLTAGE-GATED CHANNEL PROTEIN SHAB"/>
    <property type="match status" value="1"/>
</dbReference>
<evidence type="ECO:0000259" key="13">
    <source>
        <dbReference type="Pfam" id="PF00520"/>
    </source>
</evidence>
<evidence type="ECO:0000256" key="4">
    <source>
        <dbReference type="ARBA" id="ARBA00022692"/>
    </source>
</evidence>
<keyword evidence="2" id="KW-0813">Transport</keyword>
<feature type="transmembrane region" description="Helical" evidence="12">
    <location>
        <begin position="170"/>
        <end position="191"/>
    </location>
</feature>
<keyword evidence="9" id="KW-0406">Ion transport</keyword>
<evidence type="ECO:0000256" key="11">
    <source>
        <dbReference type="ARBA" id="ARBA00023303"/>
    </source>
</evidence>
<evidence type="ECO:0000256" key="8">
    <source>
        <dbReference type="ARBA" id="ARBA00022989"/>
    </source>
</evidence>
<feature type="transmembrane region" description="Helical" evidence="12">
    <location>
        <begin position="57"/>
        <end position="76"/>
    </location>
</feature>
<dbReference type="EMBL" id="CACVAQ010000455">
    <property type="protein sequence ID" value="CAA6829021.1"/>
    <property type="molecule type" value="Genomic_DNA"/>
</dbReference>
<evidence type="ECO:0000256" key="9">
    <source>
        <dbReference type="ARBA" id="ARBA00023065"/>
    </source>
</evidence>
<evidence type="ECO:0000313" key="14">
    <source>
        <dbReference type="EMBL" id="CAA6829021.1"/>
    </source>
</evidence>
<comment type="subcellular location">
    <subcellularLocation>
        <location evidence="1">Membrane</location>
        <topology evidence="1">Multi-pass membrane protein</topology>
    </subcellularLocation>
</comment>
<evidence type="ECO:0000256" key="6">
    <source>
        <dbReference type="ARBA" id="ARBA00022882"/>
    </source>
</evidence>
<keyword evidence="5" id="KW-0631">Potassium channel</keyword>
<dbReference type="GO" id="GO:0001508">
    <property type="term" value="P:action potential"/>
    <property type="evidence" value="ECO:0007669"/>
    <property type="project" value="TreeGrafter"/>
</dbReference>
<dbReference type="Gene3D" id="1.10.287.70">
    <property type="match status" value="1"/>
</dbReference>
<organism evidence="14">
    <name type="scientific">uncultured Aureispira sp</name>
    <dbReference type="NCBI Taxonomy" id="1331704"/>
    <lineage>
        <taxon>Bacteria</taxon>
        <taxon>Pseudomonadati</taxon>
        <taxon>Bacteroidota</taxon>
        <taxon>Saprospiria</taxon>
        <taxon>Saprospirales</taxon>
        <taxon>Saprospiraceae</taxon>
        <taxon>Aureispira</taxon>
        <taxon>environmental samples</taxon>
    </lineage>
</organism>
<dbReference type="InterPro" id="IPR005821">
    <property type="entry name" value="Ion_trans_dom"/>
</dbReference>
<dbReference type="PANTHER" id="PTHR11537">
    <property type="entry name" value="VOLTAGE-GATED POTASSIUM CHANNEL"/>
    <property type="match status" value="1"/>
</dbReference>
<proteinExistence type="predicted"/>
<dbReference type="Pfam" id="PF00520">
    <property type="entry name" value="Ion_trans"/>
    <property type="match status" value="1"/>
</dbReference>
<feature type="transmembrane region" description="Helical" evidence="12">
    <location>
        <begin position="231"/>
        <end position="256"/>
    </location>
</feature>
<evidence type="ECO:0000256" key="1">
    <source>
        <dbReference type="ARBA" id="ARBA00004141"/>
    </source>
</evidence>
<dbReference type="GO" id="GO:0005249">
    <property type="term" value="F:voltage-gated potassium channel activity"/>
    <property type="evidence" value="ECO:0007669"/>
    <property type="project" value="InterPro"/>
</dbReference>
<dbReference type="SUPFAM" id="SSF81324">
    <property type="entry name" value="Voltage-gated potassium channels"/>
    <property type="match status" value="1"/>
</dbReference>
<feature type="domain" description="Ion transport" evidence="13">
    <location>
        <begin position="26"/>
        <end position="257"/>
    </location>
</feature>
<dbReference type="InterPro" id="IPR027359">
    <property type="entry name" value="Volt_channel_dom_sf"/>
</dbReference>
<accession>A0A6S6UEZ0</accession>
<keyword evidence="11 14" id="KW-0407">Ion channel</keyword>
<evidence type="ECO:0000256" key="5">
    <source>
        <dbReference type="ARBA" id="ARBA00022826"/>
    </source>
</evidence>
<evidence type="ECO:0000256" key="3">
    <source>
        <dbReference type="ARBA" id="ARBA00022538"/>
    </source>
</evidence>
<evidence type="ECO:0000256" key="12">
    <source>
        <dbReference type="SAM" id="Phobius"/>
    </source>
</evidence>
<keyword evidence="6" id="KW-0851">Voltage-gated channel</keyword>
<dbReference type="GO" id="GO:0008076">
    <property type="term" value="C:voltage-gated potassium channel complex"/>
    <property type="evidence" value="ECO:0007669"/>
    <property type="project" value="InterPro"/>
</dbReference>
<keyword evidence="8 12" id="KW-1133">Transmembrane helix</keyword>
<keyword evidence="7" id="KW-0630">Potassium</keyword>
<feature type="transmembrane region" description="Helical" evidence="12">
    <location>
        <begin position="96"/>
        <end position="122"/>
    </location>
</feature>
<feature type="transmembrane region" description="Helical" evidence="12">
    <location>
        <begin position="27"/>
        <end position="45"/>
    </location>
</feature>